<evidence type="ECO:0000256" key="1">
    <source>
        <dbReference type="SAM" id="SignalP"/>
    </source>
</evidence>
<gene>
    <name evidence="2" type="ORF">MSPICULIGERA_LOCUS17716</name>
</gene>
<feature type="signal peptide" evidence="1">
    <location>
        <begin position="1"/>
        <end position="19"/>
    </location>
</feature>
<feature type="chain" id="PRO_5041298586" evidence="1">
    <location>
        <begin position="20"/>
        <end position="114"/>
    </location>
</feature>
<accession>A0AA36GBK5</accession>
<proteinExistence type="predicted"/>
<feature type="non-terminal residue" evidence="2">
    <location>
        <position position="1"/>
    </location>
</feature>
<reference evidence="2" key="1">
    <citation type="submission" date="2023-06" db="EMBL/GenBank/DDBJ databases">
        <authorList>
            <person name="Delattre M."/>
        </authorList>
    </citation>
    <scope>NUCLEOTIDE SEQUENCE</scope>
    <source>
        <strain evidence="2">AF72</strain>
    </source>
</reference>
<dbReference type="Proteomes" id="UP001177023">
    <property type="component" value="Unassembled WGS sequence"/>
</dbReference>
<evidence type="ECO:0000313" key="2">
    <source>
        <dbReference type="EMBL" id="CAJ0579500.1"/>
    </source>
</evidence>
<sequence length="114" mass="13132">MTTFLKCVLLFAIFEFINSFTIIGNSWMCENEELRKIVLEAIDTATNPKDDSLNLEIVRTSIEKKLKSRADGEWFISVSRFTRLLRDSTLPTADMPDFCALDANFVDITLFRIE</sequence>
<dbReference type="AlphaFoldDB" id="A0AA36GBK5"/>
<protein>
    <submittedName>
        <fullName evidence="2">Uncharacterized protein</fullName>
    </submittedName>
</protein>
<organism evidence="2 3">
    <name type="scientific">Mesorhabditis spiculigera</name>
    <dbReference type="NCBI Taxonomy" id="96644"/>
    <lineage>
        <taxon>Eukaryota</taxon>
        <taxon>Metazoa</taxon>
        <taxon>Ecdysozoa</taxon>
        <taxon>Nematoda</taxon>
        <taxon>Chromadorea</taxon>
        <taxon>Rhabditida</taxon>
        <taxon>Rhabditina</taxon>
        <taxon>Rhabditomorpha</taxon>
        <taxon>Rhabditoidea</taxon>
        <taxon>Rhabditidae</taxon>
        <taxon>Mesorhabditinae</taxon>
        <taxon>Mesorhabditis</taxon>
    </lineage>
</organism>
<evidence type="ECO:0000313" key="3">
    <source>
        <dbReference type="Proteomes" id="UP001177023"/>
    </source>
</evidence>
<dbReference type="EMBL" id="CATQJA010002657">
    <property type="protein sequence ID" value="CAJ0579500.1"/>
    <property type="molecule type" value="Genomic_DNA"/>
</dbReference>
<keyword evidence="3" id="KW-1185">Reference proteome</keyword>
<keyword evidence="1" id="KW-0732">Signal</keyword>
<comment type="caution">
    <text evidence="2">The sequence shown here is derived from an EMBL/GenBank/DDBJ whole genome shotgun (WGS) entry which is preliminary data.</text>
</comment>
<name>A0AA36GBK5_9BILA</name>